<dbReference type="AlphaFoldDB" id="A0A7S1FBB9"/>
<dbReference type="EMBL" id="HBFQ01041460">
    <property type="protein sequence ID" value="CAD8855010.1"/>
    <property type="molecule type" value="Transcribed_RNA"/>
</dbReference>
<name>A0A7S1FBB9_NOCSC</name>
<protein>
    <submittedName>
        <fullName evidence="1">Uncharacterized protein</fullName>
    </submittedName>
</protein>
<reference evidence="1" key="1">
    <citation type="submission" date="2021-01" db="EMBL/GenBank/DDBJ databases">
        <authorList>
            <person name="Corre E."/>
            <person name="Pelletier E."/>
            <person name="Niang G."/>
            <person name="Scheremetjew M."/>
            <person name="Finn R."/>
            <person name="Kale V."/>
            <person name="Holt S."/>
            <person name="Cochrane G."/>
            <person name="Meng A."/>
            <person name="Brown T."/>
            <person name="Cohen L."/>
        </authorList>
    </citation>
    <scope>NUCLEOTIDE SEQUENCE</scope>
</reference>
<sequence length="110" mass="11986">MGNAFLAQCDGCDVALATRRSPVSKRSAFDRVGALAALEEQPMEISSLSDLEGNHVDKWSFYTMSHAMMNHSVLDGVAEVWDMKQQQLGILTGNHYSSSTSAIEMPVHAV</sequence>
<accession>A0A7S1FBB9</accession>
<organism evidence="1">
    <name type="scientific">Noctiluca scintillans</name>
    <name type="common">Sea sparkle</name>
    <name type="synonym">Red tide dinoflagellate</name>
    <dbReference type="NCBI Taxonomy" id="2966"/>
    <lineage>
        <taxon>Eukaryota</taxon>
        <taxon>Sar</taxon>
        <taxon>Alveolata</taxon>
        <taxon>Dinophyceae</taxon>
        <taxon>Noctilucales</taxon>
        <taxon>Noctilucaceae</taxon>
        <taxon>Noctiluca</taxon>
    </lineage>
</organism>
<proteinExistence type="predicted"/>
<evidence type="ECO:0000313" key="1">
    <source>
        <dbReference type="EMBL" id="CAD8855010.1"/>
    </source>
</evidence>
<gene>
    <name evidence="1" type="ORF">NSCI0253_LOCUS29362</name>
</gene>